<organism evidence="1 2">
    <name type="scientific">Brachionus calyciflorus</name>
    <dbReference type="NCBI Taxonomy" id="104777"/>
    <lineage>
        <taxon>Eukaryota</taxon>
        <taxon>Metazoa</taxon>
        <taxon>Spiralia</taxon>
        <taxon>Gnathifera</taxon>
        <taxon>Rotifera</taxon>
        <taxon>Eurotatoria</taxon>
        <taxon>Monogononta</taxon>
        <taxon>Pseudotrocha</taxon>
        <taxon>Ploima</taxon>
        <taxon>Brachionidae</taxon>
        <taxon>Brachionus</taxon>
    </lineage>
</organism>
<dbReference type="AlphaFoldDB" id="A0A814LJ49"/>
<comment type="caution">
    <text evidence="1">The sequence shown here is derived from an EMBL/GenBank/DDBJ whole genome shotgun (WGS) entry which is preliminary data.</text>
</comment>
<dbReference type="OrthoDB" id="497541at2759"/>
<dbReference type="Proteomes" id="UP000663879">
    <property type="component" value="Unassembled WGS sequence"/>
</dbReference>
<accession>A0A814LJ49</accession>
<keyword evidence="2" id="KW-1185">Reference proteome</keyword>
<reference evidence="1" key="1">
    <citation type="submission" date="2021-02" db="EMBL/GenBank/DDBJ databases">
        <authorList>
            <person name="Nowell W R."/>
        </authorList>
    </citation>
    <scope>NUCLEOTIDE SEQUENCE</scope>
    <source>
        <strain evidence="1">Ploen Becks lab</strain>
    </source>
</reference>
<dbReference type="EMBL" id="CAJNOC010005930">
    <property type="protein sequence ID" value="CAF1065748.1"/>
    <property type="molecule type" value="Genomic_DNA"/>
</dbReference>
<proteinExistence type="predicted"/>
<sequence length="68" mass="7636">MWIEEKTGGSLKSPLFEVAALIPNDEANKVSNELIVHCKDGTIKHVDEKYGYSDPLHVLMLPRGEQGW</sequence>
<evidence type="ECO:0000313" key="2">
    <source>
        <dbReference type="Proteomes" id="UP000663879"/>
    </source>
</evidence>
<name>A0A814LJ49_9BILA</name>
<evidence type="ECO:0000313" key="1">
    <source>
        <dbReference type="EMBL" id="CAF1065748.1"/>
    </source>
</evidence>
<protein>
    <submittedName>
        <fullName evidence="1">Uncharacterized protein</fullName>
    </submittedName>
</protein>
<gene>
    <name evidence="1" type="ORF">OXX778_LOCUS19491</name>
</gene>